<keyword evidence="7" id="KW-0924">Ammonia transport</keyword>
<feature type="transmembrane region" description="Helical" evidence="8">
    <location>
        <begin position="156"/>
        <end position="175"/>
    </location>
</feature>
<feature type="transmembrane region" description="Helical" evidence="8">
    <location>
        <begin position="217"/>
        <end position="238"/>
    </location>
</feature>
<evidence type="ECO:0000313" key="12">
    <source>
        <dbReference type="Proteomes" id="UP000825799"/>
    </source>
</evidence>
<dbReference type="InterPro" id="IPR019879">
    <property type="entry name" value="Ammonium_transptr_marine"/>
</dbReference>
<feature type="transmembrane region" description="Helical" evidence="8">
    <location>
        <begin position="87"/>
        <end position="104"/>
    </location>
</feature>
<evidence type="ECO:0000256" key="7">
    <source>
        <dbReference type="ARBA" id="ARBA00023177"/>
    </source>
</evidence>
<feature type="transmembrane region" description="Helical" evidence="8">
    <location>
        <begin position="296"/>
        <end position="317"/>
    </location>
</feature>
<keyword evidence="5 8" id="KW-1133">Transmembrane helix</keyword>
<evidence type="ECO:0000256" key="9">
    <source>
        <dbReference type="SAM" id="SignalP"/>
    </source>
</evidence>
<evidence type="ECO:0000313" key="11">
    <source>
        <dbReference type="EMBL" id="QYO77003.1"/>
    </source>
</evidence>
<keyword evidence="3" id="KW-0813">Transport</keyword>
<evidence type="ECO:0000256" key="4">
    <source>
        <dbReference type="ARBA" id="ARBA00022692"/>
    </source>
</evidence>
<dbReference type="NCBIfam" id="TIGR03644">
    <property type="entry name" value="marine_trans_1"/>
    <property type="match status" value="1"/>
</dbReference>
<feature type="transmembrane region" description="Helical" evidence="8">
    <location>
        <begin position="408"/>
        <end position="428"/>
    </location>
</feature>
<dbReference type="EMBL" id="CP080590">
    <property type="protein sequence ID" value="QYO77003.1"/>
    <property type="molecule type" value="Genomic_DNA"/>
</dbReference>
<evidence type="ECO:0000259" key="10">
    <source>
        <dbReference type="Pfam" id="PF00909"/>
    </source>
</evidence>
<protein>
    <submittedName>
        <fullName evidence="11">Ammonium transporter</fullName>
    </submittedName>
</protein>
<feature type="transmembrane region" description="Helical" evidence="8">
    <location>
        <begin position="180"/>
        <end position="197"/>
    </location>
</feature>
<dbReference type="PANTHER" id="PTHR11730">
    <property type="entry name" value="AMMONIUM TRANSPORTER"/>
    <property type="match status" value="1"/>
</dbReference>
<comment type="similarity">
    <text evidence="2">Belongs to the ammonia transporter channel (TC 1.A.11.2) family.</text>
</comment>
<feature type="chain" id="PRO_5046013101" evidence="9">
    <location>
        <begin position="28"/>
        <end position="459"/>
    </location>
</feature>
<feature type="transmembrane region" description="Helical" evidence="8">
    <location>
        <begin position="324"/>
        <end position="340"/>
    </location>
</feature>
<organism evidence="11 12">
    <name type="scientific">Devosia salina</name>
    <dbReference type="NCBI Taxonomy" id="2860336"/>
    <lineage>
        <taxon>Bacteria</taxon>
        <taxon>Pseudomonadati</taxon>
        <taxon>Pseudomonadota</taxon>
        <taxon>Alphaproteobacteria</taxon>
        <taxon>Hyphomicrobiales</taxon>
        <taxon>Devosiaceae</taxon>
        <taxon>Devosia</taxon>
    </lineage>
</organism>
<evidence type="ECO:0000256" key="5">
    <source>
        <dbReference type="ARBA" id="ARBA00022989"/>
    </source>
</evidence>
<dbReference type="InterPro" id="IPR024041">
    <property type="entry name" value="NH4_transpt_AmtB-like_dom"/>
</dbReference>
<evidence type="ECO:0000256" key="8">
    <source>
        <dbReference type="SAM" id="Phobius"/>
    </source>
</evidence>
<evidence type="ECO:0000256" key="1">
    <source>
        <dbReference type="ARBA" id="ARBA00004141"/>
    </source>
</evidence>
<dbReference type="PROSITE" id="PS01219">
    <property type="entry name" value="AMMONIUM_TRANSP"/>
    <property type="match status" value="1"/>
</dbReference>
<proteinExistence type="inferred from homology"/>
<feature type="transmembrane region" description="Helical" evidence="8">
    <location>
        <begin position="346"/>
        <end position="365"/>
    </location>
</feature>
<comment type="subcellular location">
    <subcellularLocation>
        <location evidence="1">Membrane</location>
        <topology evidence="1">Multi-pass membrane protein</topology>
    </subcellularLocation>
</comment>
<evidence type="ECO:0000256" key="6">
    <source>
        <dbReference type="ARBA" id="ARBA00023136"/>
    </source>
</evidence>
<keyword evidence="12" id="KW-1185">Reference proteome</keyword>
<dbReference type="RefSeq" id="WP_220305465.1">
    <property type="nucleotide sequence ID" value="NZ_CP080590.1"/>
</dbReference>
<feature type="signal peptide" evidence="9">
    <location>
        <begin position="1"/>
        <end position="27"/>
    </location>
</feature>
<accession>A0ABX8WDQ1</accession>
<dbReference type="SUPFAM" id="SSF111352">
    <property type="entry name" value="Ammonium transporter"/>
    <property type="match status" value="1"/>
</dbReference>
<dbReference type="Proteomes" id="UP000825799">
    <property type="component" value="Chromosome"/>
</dbReference>
<evidence type="ECO:0000256" key="3">
    <source>
        <dbReference type="ARBA" id="ARBA00022448"/>
    </source>
</evidence>
<name>A0ABX8WDQ1_9HYPH</name>
<keyword evidence="6 8" id="KW-0472">Membrane</keyword>
<dbReference type="InterPro" id="IPR018047">
    <property type="entry name" value="Ammonium_transpt_CS"/>
</dbReference>
<feature type="transmembrane region" description="Helical" evidence="8">
    <location>
        <begin position="51"/>
        <end position="75"/>
    </location>
</feature>
<dbReference type="InterPro" id="IPR029020">
    <property type="entry name" value="Ammonium/urea_transptr"/>
</dbReference>
<feature type="transmembrane region" description="Helical" evidence="8">
    <location>
        <begin position="259"/>
        <end position="276"/>
    </location>
</feature>
<feature type="domain" description="Ammonium transporter AmtB-like" evidence="10">
    <location>
        <begin position="56"/>
        <end position="455"/>
    </location>
</feature>
<keyword evidence="9" id="KW-0732">Signal</keyword>
<reference evidence="11 12" key="1">
    <citation type="submission" date="2021-08" db="EMBL/GenBank/DDBJ databases">
        <title>Devosia salina sp. nov., isolated from the South China Sea sediment.</title>
        <authorList>
            <person name="Zhou Z."/>
        </authorList>
    </citation>
    <scope>NUCLEOTIDE SEQUENCE [LARGE SCALE GENOMIC DNA]</scope>
    <source>
        <strain evidence="11 12">SCS-3</strain>
    </source>
</reference>
<dbReference type="Gene3D" id="1.10.3430.10">
    <property type="entry name" value="Ammonium transporter AmtB like domains"/>
    <property type="match status" value="1"/>
</dbReference>
<gene>
    <name evidence="11" type="ORF">K1X15_21000</name>
</gene>
<dbReference type="Pfam" id="PF00909">
    <property type="entry name" value="Ammonium_transp"/>
    <property type="match status" value="1"/>
</dbReference>
<feature type="transmembrane region" description="Helical" evidence="8">
    <location>
        <begin position="377"/>
        <end position="396"/>
    </location>
</feature>
<sequence>MTGFKTPLRIAGGVALASLLLALPAIAQDAAPAEEMVEAAASVAPDVVFILNTLLLLIGGFLVFWMAAGFAMVEAGMVRTKNVSMQLLKNISLFAIACLLYYLVGYNLMYPLGNWAIGSDETGGFLGAFGIAVLEAVGITADQADDISYAATSSDFFFQVMFCATAASIVSGTLAERIKIWPFLIFTVVLTGLIYPIQGSWKWGGGFLDSQFGFLDFAGSTVVHSVGGWAALAGALLLGARRGKYNADGSVNAMPGSNMPLATLGMFILWLGWFGFNGASQLAMGSVGDVADVGRIMANTNAGAVGGALAAMVLTAIIYKKVDLTFVINGALAGLVSITAEPLTPTLGAATLIGAVGGIIVVLAVPMLDKLKIDDVVGAIPVHLLAGIWGTIAVVFTNPDANLGGQLISIIIVGIFTFVVSFVIWFILKATIGLRPSAEDEDLGLDKAEVGVEAYPEFK</sequence>
<keyword evidence="4 8" id="KW-0812">Transmembrane</keyword>
<evidence type="ECO:0000256" key="2">
    <source>
        <dbReference type="ARBA" id="ARBA00005887"/>
    </source>
</evidence>
<dbReference type="PANTHER" id="PTHR11730:SF62">
    <property type="entry name" value="AMMONIUM TRANSPORTER SLL1017-RELATED"/>
    <property type="match status" value="1"/>
</dbReference>